<feature type="compositionally biased region" description="Basic and acidic residues" evidence="1">
    <location>
        <begin position="59"/>
        <end position="77"/>
    </location>
</feature>
<organism evidence="3 4">
    <name type="scientific">Clytia hemisphaerica</name>
    <dbReference type="NCBI Taxonomy" id="252671"/>
    <lineage>
        <taxon>Eukaryota</taxon>
        <taxon>Metazoa</taxon>
        <taxon>Cnidaria</taxon>
        <taxon>Hydrozoa</taxon>
        <taxon>Hydroidolina</taxon>
        <taxon>Leptothecata</taxon>
        <taxon>Obeliida</taxon>
        <taxon>Clytiidae</taxon>
        <taxon>Clytia</taxon>
    </lineage>
</organism>
<keyword evidence="2" id="KW-0472">Membrane</keyword>
<dbReference type="OrthoDB" id="10652919at2759"/>
<evidence type="ECO:0000256" key="1">
    <source>
        <dbReference type="SAM" id="MobiDB-lite"/>
    </source>
</evidence>
<keyword evidence="2" id="KW-0812">Transmembrane</keyword>
<keyword evidence="2" id="KW-1133">Transmembrane helix</keyword>
<evidence type="ECO:0000313" key="4">
    <source>
        <dbReference type="Proteomes" id="UP000594262"/>
    </source>
</evidence>
<sequence>MKNMRQIARPASVDEEKDQTDAAATKYKNFNNRKTSGSTVSSDDQNTVGEFINPVYRDSSIKRDDQNNISQKDKEAYDSLNFRSDSKASQQNGHPARTDITKPPGEEIEMGVHNYGYGDNEKARPNSWDKSISTFSPYAVDTPIGGPVESQSNTGLSVQDKRNSISKGSEYSFIGEENPYAAPSIKNPDYDTIPGLEKGRLPPPRQGTRKTNLAYESAVIKHTEVRKTVDKSPKEGYAAEEGSSCCHVIFTILVGLLALIAIVVVFLVVFGVISAKKCKECDVQVPSTDSQTGGQNGNDANKAILAEIEALRNNLTALHKAMANNPKPVNQTGTIILLQNEVSQQKLHVQTLTNELAKQRNLTSSLNQTTQKLKEQFTLNKQQMIKSDETLRIRQTTLFNTVRKLDQTISKNMTRTEAKIGQMNASLANDILQTRSDIVDVLANKISTRNFTKLINDSQNVVDQLYGMINVSRDNIVKLNSSLASNLETLEQDIDSLTKRQNNGGLNGCKPGRRSVVSSDISDKASENFRNNLNEYVLANNNPSGTKVLSATCDTTAKLVVLSVEKNGQYKCDCTGVDAKAKNMTCTINYVHCPI</sequence>
<keyword evidence="4" id="KW-1185">Reference proteome</keyword>
<dbReference type="GeneID" id="136802754"/>
<name>A0A7M5UXV1_9CNID</name>
<dbReference type="Proteomes" id="UP000594262">
    <property type="component" value="Unplaced"/>
</dbReference>
<protein>
    <submittedName>
        <fullName evidence="3">Uncharacterized protein</fullName>
    </submittedName>
</protein>
<dbReference type="RefSeq" id="XP_066915613.1">
    <property type="nucleotide sequence ID" value="XM_067059512.1"/>
</dbReference>
<feature type="transmembrane region" description="Helical" evidence="2">
    <location>
        <begin position="248"/>
        <end position="273"/>
    </location>
</feature>
<accession>A0A7M5UXV1</accession>
<reference evidence="3" key="1">
    <citation type="submission" date="2021-01" db="UniProtKB">
        <authorList>
            <consortium name="EnsemblMetazoa"/>
        </authorList>
    </citation>
    <scope>IDENTIFICATION</scope>
</reference>
<feature type="region of interest" description="Disordered" evidence="1">
    <location>
        <begin position="1"/>
        <end position="122"/>
    </location>
</feature>
<proteinExistence type="predicted"/>
<dbReference type="AlphaFoldDB" id="A0A7M5UXV1"/>
<feature type="compositionally biased region" description="Polar residues" evidence="1">
    <location>
        <begin position="28"/>
        <end position="48"/>
    </location>
</feature>
<feature type="compositionally biased region" description="Polar residues" evidence="1">
    <location>
        <begin position="81"/>
        <end position="93"/>
    </location>
</feature>
<dbReference type="EnsemblMetazoa" id="CLYHEMT007661.3">
    <property type="protein sequence ID" value="CLYHEMP007661.3"/>
    <property type="gene ID" value="CLYHEMG007661"/>
</dbReference>
<evidence type="ECO:0000313" key="3">
    <source>
        <dbReference type="EnsemblMetazoa" id="CLYHEMP007661.3"/>
    </source>
</evidence>
<evidence type="ECO:0000256" key="2">
    <source>
        <dbReference type="SAM" id="Phobius"/>
    </source>
</evidence>